<comment type="catalytic activity">
    <reaction evidence="1">
        <text>[protein]-peptidylproline (omega=180) = [protein]-peptidylproline (omega=0)</text>
        <dbReference type="Rhea" id="RHEA:16237"/>
        <dbReference type="Rhea" id="RHEA-COMP:10747"/>
        <dbReference type="Rhea" id="RHEA-COMP:10748"/>
        <dbReference type="ChEBI" id="CHEBI:83833"/>
        <dbReference type="ChEBI" id="CHEBI:83834"/>
        <dbReference type="EC" id="5.2.1.8"/>
    </reaction>
</comment>
<dbReference type="InterPro" id="IPR050245">
    <property type="entry name" value="PrsA_foldase"/>
</dbReference>
<dbReference type="Pfam" id="PF13616">
    <property type="entry name" value="Rotamase_3"/>
    <property type="match status" value="1"/>
</dbReference>
<accession>A0A9W6FTI7</accession>
<dbReference type="InterPro" id="IPR027304">
    <property type="entry name" value="Trigger_fact/SurA_dom_sf"/>
</dbReference>
<protein>
    <recommendedName>
        <fullName evidence="2">peptidylprolyl isomerase</fullName>
        <ecNumber evidence="2">5.2.1.8</ecNumber>
    </recommendedName>
</protein>
<dbReference type="SUPFAM" id="SSF109998">
    <property type="entry name" value="Triger factor/SurA peptide-binding domain-like"/>
    <property type="match status" value="1"/>
</dbReference>
<sequence>MRQRTATWILLLTISFVLAISTPFAFAKEKSPQKETASKEKAAGEKDGKKDAVNDTKDVKKEPAASVNGTIIYMAELDSEMNRYERQMSMTGQAPDAAKLAEMKKKVLDSLISRELLRQESQKLGIKVDPAEVSAQMDTLKKRFPNETEFVSTLKKMNLTEDKLKEQFAQDMAIKKMIDEKVSDKVTITPEEIKAFYDGNPDLFKAPEMVRASHILIKVDQKATPEEKAKAKEKIVAVQERIKKGEDFAAVAKEVSECPSSANGGDLDFFQRGQMVGPFEDAAFALKPGDVSDIVETQFGYHLIKVTDKKEAGVTPYDEIKSKIEQHLKQEKVNKELTAYVDQLKTQAKIEVFLR</sequence>
<proteinExistence type="predicted"/>
<evidence type="ECO:0000313" key="11">
    <source>
        <dbReference type="Proteomes" id="UP001144372"/>
    </source>
</evidence>
<reference evidence="10" key="1">
    <citation type="submission" date="2022-12" db="EMBL/GenBank/DDBJ databases">
        <title>Reference genome sequencing for broad-spectrum identification of bacterial and archaeal isolates by mass spectrometry.</title>
        <authorList>
            <person name="Sekiguchi Y."/>
            <person name="Tourlousse D.M."/>
        </authorList>
    </citation>
    <scope>NUCLEOTIDE SEQUENCE</scope>
    <source>
        <strain evidence="10">ASRB1</strain>
    </source>
</reference>
<evidence type="ECO:0000256" key="5">
    <source>
        <dbReference type="ARBA" id="ARBA00023235"/>
    </source>
</evidence>
<dbReference type="Gene3D" id="3.10.50.40">
    <property type="match status" value="1"/>
</dbReference>
<dbReference type="Proteomes" id="UP001144372">
    <property type="component" value="Unassembled WGS sequence"/>
</dbReference>
<feature type="region of interest" description="Disordered" evidence="7">
    <location>
        <begin position="29"/>
        <end position="61"/>
    </location>
</feature>
<feature type="domain" description="PpiC" evidence="9">
    <location>
        <begin position="207"/>
        <end position="308"/>
    </location>
</feature>
<dbReference type="EMBL" id="BSDR01000001">
    <property type="protein sequence ID" value="GLI33381.1"/>
    <property type="molecule type" value="Genomic_DNA"/>
</dbReference>
<dbReference type="RefSeq" id="WP_281792390.1">
    <property type="nucleotide sequence ID" value="NZ_BSDR01000001.1"/>
</dbReference>
<dbReference type="InterPro" id="IPR000297">
    <property type="entry name" value="PPIase_PpiC"/>
</dbReference>
<gene>
    <name evidence="10" type="ORF">DAMNIGENAA_08140</name>
</gene>
<dbReference type="InterPro" id="IPR046357">
    <property type="entry name" value="PPIase_dom_sf"/>
</dbReference>
<evidence type="ECO:0000256" key="6">
    <source>
        <dbReference type="PROSITE-ProRule" id="PRU00278"/>
    </source>
</evidence>
<evidence type="ECO:0000256" key="1">
    <source>
        <dbReference type="ARBA" id="ARBA00000971"/>
    </source>
</evidence>
<name>A0A9W6FTI7_9BACT</name>
<dbReference type="Pfam" id="PF13624">
    <property type="entry name" value="SurA_N_3"/>
    <property type="match status" value="1"/>
</dbReference>
<evidence type="ECO:0000256" key="3">
    <source>
        <dbReference type="ARBA" id="ARBA00022729"/>
    </source>
</evidence>
<dbReference type="PANTHER" id="PTHR47245:SF1">
    <property type="entry name" value="FOLDASE PROTEIN PRSA"/>
    <property type="match status" value="1"/>
</dbReference>
<keyword evidence="5 6" id="KW-0413">Isomerase</keyword>
<dbReference type="GO" id="GO:0003755">
    <property type="term" value="F:peptidyl-prolyl cis-trans isomerase activity"/>
    <property type="evidence" value="ECO:0007669"/>
    <property type="project" value="UniProtKB-KW"/>
</dbReference>
<feature type="signal peptide" evidence="8">
    <location>
        <begin position="1"/>
        <end position="27"/>
    </location>
</feature>
<evidence type="ECO:0000313" key="10">
    <source>
        <dbReference type="EMBL" id="GLI33381.1"/>
    </source>
</evidence>
<dbReference type="PANTHER" id="PTHR47245">
    <property type="entry name" value="PEPTIDYLPROLYL ISOMERASE"/>
    <property type="match status" value="1"/>
</dbReference>
<dbReference type="PROSITE" id="PS50198">
    <property type="entry name" value="PPIC_PPIASE_2"/>
    <property type="match status" value="1"/>
</dbReference>
<evidence type="ECO:0000256" key="8">
    <source>
        <dbReference type="SAM" id="SignalP"/>
    </source>
</evidence>
<dbReference type="AlphaFoldDB" id="A0A9W6FTI7"/>
<evidence type="ECO:0000256" key="4">
    <source>
        <dbReference type="ARBA" id="ARBA00023110"/>
    </source>
</evidence>
<evidence type="ECO:0000256" key="7">
    <source>
        <dbReference type="SAM" id="MobiDB-lite"/>
    </source>
</evidence>
<feature type="chain" id="PRO_5040794809" description="peptidylprolyl isomerase" evidence="8">
    <location>
        <begin position="28"/>
        <end position="355"/>
    </location>
</feature>
<evidence type="ECO:0000259" key="9">
    <source>
        <dbReference type="PROSITE" id="PS50198"/>
    </source>
</evidence>
<evidence type="ECO:0000256" key="2">
    <source>
        <dbReference type="ARBA" id="ARBA00013194"/>
    </source>
</evidence>
<dbReference type="Gene3D" id="1.10.4030.10">
    <property type="entry name" value="Porin chaperone SurA, peptide-binding domain"/>
    <property type="match status" value="1"/>
</dbReference>
<keyword evidence="4 6" id="KW-0697">Rotamase</keyword>
<dbReference type="SUPFAM" id="SSF54534">
    <property type="entry name" value="FKBP-like"/>
    <property type="match status" value="1"/>
</dbReference>
<keyword evidence="3 8" id="KW-0732">Signal</keyword>
<organism evidence="10 11">
    <name type="scientific">Desulforhabdus amnigena</name>
    <dbReference type="NCBI Taxonomy" id="40218"/>
    <lineage>
        <taxon>Bacteria</taxon>
        <taxon>Pseudomonadati</taxon>
        <taxon>Thermodesulfobacteriota</taxon>
        <taxon>Syntrophobacteria</taxon>
        <taxon>Syntrophobacterales</taxon>
        <taxon>Syntrophobacteraceae</taxon>
        <taxon>Desulforhabdus</taxon>
    </lineage>
</organism>
<dbReference type="EC" id="5.2.1.8" evidence="2"/>
<keyword evidence="11" id="KW-1185">Reference proteome</keyword>
<comment type="caution">
    <text evidence="10">The sequence shown here is derived from an EMBL/GenBank/DDBJ whole genome shotgun (WGS) entry which is preliminary data.</text>
</comment>